<dbReference type="Proteomes" id="UP000475862">
    <property type="component" value="Unassembled WGS sequence"/>
</dbReference>
<evidence type="ECO:0008006" key="3">
    <source>
        <dbReference type="Google" id="ProtNLM"/>
    </source>
</evidence>
<dbReference type="PANTHER" id="PTHR46880">
    <property type="entry name" value="RAS-ASSOCIATING DOMAIN-CONTAINING PROTEIN"/>
    <property type="match status" value="1"/>
</dbReference>
<keyword evidence="2" id="KW-1185">Reference proteome</keyword>
<dbReference type="OrthoDB" id="8195936at2759"/>
<protein>
    <recommendedName>
        <fullName evidence="3">DUF4371 domain-containing protein</fullName>
    </recommendedName>
</protein>
<proteinExistence type="predicted"/>
<evidence type="ECO:0000313" key="1">
    <source>
        <dbReference type="EMBL" id="KAE9521500.1"/>
    </source>
</evidence>
<sequence length="213" mass="24386">MSSNSKRAGSTLDKFFMPIEKKTKSTSNIDTSGTSSFLVTPNEDSFDFSVDSHIQDVLEVSKIWPKLWTKEQMIEFQGKNSWLNIKDGKLGCNTCIQAKNSIHFQKSNSDNRVRISSEWVGFEIVAAGSSRTNQLTSLRNKIKQHLESKAHMLAENILMNSSNKVLDKMFERISETEMDSTNRLFKTVYCLAKNHRPLIQFEELVQLQHKSMD</sequence>
<organism evidence="1 2">
    <name type="scientific">Aphis glycines</name>
    <name type="common">Soybean aphid</name>
    <dbReference type="NCBI Taxonomy" id="307491"/>
    <lineage>
        <taxon>Eukaryota</taxon>
        <taxon>Metazoa</taxon>
        <taxon>Ecdysozoa</taxon>
        <taxon>Arthropoda</taxon>
        <taxon>Hexapoda</taxon>
        <taxon>Insecta</taxon>
        <taxon>Pterygota</taxon>
        <taxon>Neoptera</taxon>
        <taxon>Paraneoptera</taxon>
        <taxon>Hemiptera</taxon>
        <taxon>Sternorrhyncha</taxon>
        <taxon>Aphidomorpha</taxon>
        <taxon>Aphidoidea</taxon>
        <taxon>Aphididae</taxon>
        <taxon>Aphidini</taxon>
        <taxon>Aphis</taxon>
        <taxon>Aphis</taxon>
    </lineage>
</organism>
<dbReference type="EMBL" id="VYZN01002784">
    <property type="protein sequence ID" value="KAE9521500.1"/>
    <property type="molecule type" value="Genomic_DNA"/>
</dbReference>
<dbReference type="PANTHER" id="PTHR46880:SF8">
    <property type="entry name" value="E3 SUMO-PROTEIN LIGASE KIAA1586"/>
    <property type="match status" value="1"/>
</dbReference>
<reference evidence="1 2" key="1">
    <citation type="submission" date="2019-08" db="EMBL/GenBank/DDBJ databases">
        <title>The genome of the soybean aphid Biotype 1, its phylome, world population structure and adaptation to the North American continent.</title>
        <authorList>
            <person name="Giordano R."/>
            <person name="Donthu R.K."/>
            <person name="Hernandez A.G."/>
            <person name="Wright C.L."/>
            <person name="Zimin A.V."/>
        </authorList>
    </citation>
    <scope>NUCLEOTIDE SEQUENCE [LARGE SCALE GENOMIC DNA]</scope>
    <source>
        <tissue evidence="1">Whole aphids</tissue>
    </source>
</reference>
<name>A0A6G0SSY3_APHGL</name>
<evidence type="ECO:0000313" key="2">
    <source>
        <dbReference type="Proteomes" id="UP000475862"/>
    </source>
</evidence>
<comment type="caution">
    <text evidence="1">The sequence shown here is derived from an EMBL/GenBank/DDBJ whole genome shotgun (WGS) entry which is preliminary data.</text>
</comment>
<gene>
    <name evidence="1" type="ORF">AGLY_018099</name>
</gene>
<dbReference type="AlphaFoldDB" id="A0A6G0SSY3"/>
<accession>A0A6G0SSY3</accession>